<feature type="region of interest" description="Disordered" evidence="1">
    <location>
        <begin position="101"/>
        <end position="130"/>
    </location>
</feature>
<dbReference type="Gene3D" id="1.20.1270.60">
    <property type="entry name" value="Arfaptin homology (AH) domain/BAR domain"/>
    <property type="match status" value="1"/>
</dbReference>
<name>A0A9W8AEG7_9FUNG</name>
<dbReference type="EMBL" id="JANBPT010000039">
    <property type="protein sequence ID" value="KAJ1929306.1"/>
    <property type="molecule type" value="Genomic_DNA"/>
</dbReference>
<proteinExistence type="predicted"/>
<organism evidence="3 5">
    <name type="scientific">Tieghemiomyces parasiticus</name>
    <dbReference type="NCBI Taxonomy" id="78921"/>
    <lineage>
        <taxon>Eukaryota</taxon>
        <taxon>Fungi</taxon>
        <taxon>Fungi incertae sedis</taxon>
        <taxon>Zoopagomycota</taxon>
        <taxon>Kickxellomycotina</taxon>
        <taxon>Dimargaritomycetes</taxon>
        <taxon>Dimargaritales</taxon>
        <taxon>Dimargaritaceae</taxon>
        <taxon>Tieghemiomyces</taxon>
    </lineage>
</organism>
<dbReference type="SUPFAM" id="SSF103657">
    <property type="entry name" value="BAR/IMD domain-like"/>
    <property type="match status" value="1"/>
</dbReference>
<dbReference type="AlphaFoldDB" id="A0A9W8AEG7"/>
<gene>
    <name evidence="3" type="primary">GVP36_2</name>
    <name evidence="4" type="synonym">GVP36_1</name>
    <name evidence="4" type="ORF">IWQ60_000459</name>
    <name evidence="3" type="ORF">IWQ60_001276</name>
</gene>
<dbReference type="Proteomes" id="UP001150569">
    <property type="component" value="Unassembled WGS sequence"/>
</dbReference>
<dbReference type="Pfam" id="PF10455">
    <property type="entry name" value="BAR_2"/>
    <property type="match status" value="1"/>
</dbReference>
<dbReference type="InterPro" id="IPR027267">
    <property type="entry name" value="AH/BAR_dom_sf"/>
</dbReference>
<keyword evidence="5" id="KW-1185">Reference proteome</keyword>
<evidence type="ECO:0000313" key="5">
    <source>
        <dbReference type="Proteomes" id="UP001150569"/>
    </source>
</evidence>
<dbReference type="InterPro" id="IPR004148">
    <property type="entry name" value="BAR_dom"/>
</dbReference>
<dbReference type="GO" id="GO:0005737">
    <property type="term" value="C:cytoplasm"/>
    <property type="evidence" value="ECO:0007669"/>
    <property type="project" value="InterPro"/>
</dbReference>
<accession>A0A9W8AEG7</accession>
<dbReference type="OrthoDB" id="5549748at2759"/>
<dbReference type="InterPro" id="IPR018859">
    <property type="entry name" value="BAR_dom-cont"/>
</dbReference>
<comment type="caution">
    <text evidence="3">The sequence shown here is derived from an EMBL/GenBank/DDBJ whole genome shotgun (WGS) entry which is preliminary data.</text>
</comment>
<dbReference type="SMART" id="SM00721">
    <property type="entry name" value="BAR"/>
    <property type="match status" value="1"/>
</dbReference>
<feature type="compositionally biased region" description="Low complexity" evidence="1">
    <location>
        <begin position="108"/>
        <end position="121"/>
    </location>
</feature>
<evidence type="ECO:0000256" key="1">
    <source>
        <dbReference type="SAM" id="MobiDB-lite"/>
    </source>
</evidence>
<reference evidence="3" key="1">
    <citation type="submission" date="2022-07" db="EMBL/GenBank/DDBJ databases">
        <title>Phylogenomic reconstructions and comparative analyses of Kickxellomycotina fungi.</title>
        <authorList>
            <person name="Reynolds N.K."/>
            <person name="Stajich J.E."/>
            <person name="Barry K."/>
            <person name="Grigoriev I.V."/>
            <person name="Crous P."/>
            <person name="Smith M.E."/>
        </authorList>
    </citation>
    <scope>NUCLEOTIDE SEQUENCE</scope>
    <source>
        <strain evidence="3">RSA 861</strain>
    </source>
</reference>
<protein>
    <submittedName>
        <fullName evidence="3">BAR domain-containing protein</fullName>
    </submittedName>
</protein>
<evidence type="ECO:0000313" key="3">
    <source>
        <dbReference type="EMBL" id="KAJ1929306.1"/>
    </source>
</evidence>
<dbReference type="EMBL" id="JANBPT010000011">
    <property type="protein sequence ID" value="KAJ1930278.1"/>
    <property type="molecule type" value="Genomic_DNA"/>
</dbReference>
<sequence>MDSFQSFSSKINPFAQRLTKSFTQAKQWSQEKMGTATDVTELPKEYNDLEQRFDAIRNVQQTMLRLSKTYTSAPLSLEVNQIGESIWDFSKTVSGRIQSATMGGEESGAGAASGPSASGGPRSPTEEPVPKTVYHAMGRNSLKGSEEVGLEEPYGAALFKFGSIQEKIGDSKLQLDDDVRFKFSDPINNSLNTSIALALKARKNVYSSRLSLDATKNNLKNARPEHADQAQHEILKAEDEFVAIVEEAMSLMKAVVESPEPLRHLSELVAAQLRHYKESYELLSELAPEVDELQATQEALYRNSQNH</sequence>
<evidence type="ECO:0000313" key="4">
    <source>
        <dbReference type="EMBL" id="KAJ1930278.1"/>
    </source>
</evidence>
<evidence type="ECO:0000259" key="2">
    <source>
        <dbReference type="SMART" id="SM00721"/>
    </source>
</evidence>
<feature type="domain" description="BAR" evidence="2">
    <location>
        <begin position="17"/>
        <end position="292"/>
    </location>
</feature>